<evidence type="ECO:0000313" key="3">
    <source>
        <dbReference type="Proteomes" id="UP001156836"/>
    </source>
</evidence>
<accession>A0ABQ6BS79</accession>
<reference evidence="3" key="1">
    <citation type="journal article" date="2019" name="Int. J. Syst. Evol. Microbiol.">
        <title>The Global Catalogue of Microorganisms (GCM) 10K type strain sequencing project: providing services to taxonomists for standard genome sequencing and annotation.</title>
        <authorList>
            <consortium name="The Broad Institute Genomics Platform"/>
            <consortium name="The Broad Institute Genome Sequencing Center for Infectious Disease"/>
            <person name="Wu L."/>
            <person name="Ma J."/>
        </authorList>
    </citation>
    <scope>NUCLEOTIDE SEQUENCE [LARGE SCALE GENOMIC DNA]</scope>
    <source>
        <strain evidence="3">NBRC 104970</strain>
    </source>
</reference>
<evidence type="ECO:0000256" key="1">
    <source>
        <dbReference type="SAM" id="SignalP"/>
    </source>
</evidence>
<dbReference type="InterPro" id="IPR021556">
    <property type="entry name" value="DUF2950"/>
</dbReference>
<evidence type="ECO:0000313" key="2">
    <source>
        <dbReference type="EMBL" id="GLS04483.1"/>
    </source>
</evidence>
<feature type="signal peptide" evidence="1">
    <location>
        <begin position="1"/>
        <end position="37"/>
    </location>
</feature>
<evidence type="ECO:0008006" key="4">
    <source>
        <dbReference type="Google" id="ProtNLM"/>
    </source>
</evidence>
<dbReference type="RefSeq" id="WP_018746945.1">
    <property type="nucleotide sequence ID" value="NZ_BAABUF010000001.1"/>
</dbReference>
<dbReference type="Pfam" id="PF11453">
    <property type="entry name" value="DUF2950"/>
    <property type="match status" value="1"/>
</dbReference>
<comment type="caution">
    <text evidence="2">The sequence shown here is derived from an EMBL/GenBank/DDBJ whole genome shotgun (WGS) entry which is preliminary data.</text>
</comment>
<feature type="chain" id="PRO_5045080287" description="DUF2950 domain-containing protein" evidence="1">
    <location>
        <begin position="38"/>
        <end position="329"/>
    </location>
</feature>
<organism evidence="2 3">
    <name type="scientific">Chitiniphilus shinanonensis</name>
    <dbReference type="NCBI Taxonomy" id="553088"/>
    <lineage>
        <taxon>Bacteria</taxon>
        <taxon>Pseudomonadati</taxon>
        <taxon>Pseudomonadota</taxon>
        <taxon>Betaproteobacteria</taxon>
        <taxon>Neisseriales</taxon>
        <taxon>Chitinibacteraceae</taxon>
        <taxon>Chitiniphilus</taxon>
    </lineage>
</organism>
<keyword evidence="3" id="KW-1185">Reference proteome</keyword>
<dbReference type="EMBL" id="BSOZ01000019">
    <property type="protein sequence ID" value="GLS04483.1"/>
    <property type="molecule type" value="Genomic_DNA"/>
</dbReference>
<protein>
    <recommendedName>
        <fullName evidence="4">DUF2950 domain-containing protein</fullName>
    </recommendedName>
</protein>
<dbReference type="Proteomes" id="UP001156836">
    <property type="component" value="Unassembled WGS sequence"/>
</dbReference>
<gene>
    <name evidence="2" type="ORF">GCM10007860_16300</name>
</gene>
<keyword evidence="1" id="KW-0732">Signal</keyword>
<sequence>MFNSISRSGPARKRLPWHFLSLPMALVWLMLVISAHAANPKHYATPDEAVAALVDAARNGQRDKLLDVFGDDAKALFDSGDAVADREAGRRFLAAYDAKHVLRPVNPGTRVLEIGPDDWPFPIPLRNALGKWYFDAAAGKEELLDRRIGGNELSAIQVALAYVDAQREYHERNPQHAKVAPYADRIVSSQGKRDGLYWPEDDNYWQGKDDGGPSPLGILAAEAADEGYNHSRPGAPYHGYYYRILTGQGAAAPGGARDYRTADGMTGGFALLAWPASYGVSGVTSFLVNQDGVVYQRDLGPKTPDVAHRITLFNPDQGWQKVDASASAR</sequence>
<proteinExistence type="predicted"/>
<name>A0ABQ6BS79_9NEIS</name>